<keyword evidence="4 8" id="KW-0812">Transmembrane</keyword>
<feature type="compositionally biased region" description="Basic and acidic residues" evidence="7">
    <location>
        <begin position="1"/>
        <end position="16"/>
    </location>
</feature>
<feature type="transmembrane region" description="Helical" evidence="8">
    <location>
        <begin position="458"/>
        <end position="477"/>
    </location>
</feature>
<feature type="transmembrane region" description="Helical" evidence="8">
    <location>
        <begin position="516"/>
        <end position="538"/>
    </location>
</feature>
<dbReference type="AlphaFoldDB" id="A0AAV0B784"/>
<comment type="subcellular location">
    <subcellularLocation>
        <location evidence="1">Cell membrane</location>
        <topology evidence="1">Multi-pass membrane protein</topology>
    </subcellularLocation>
</comment>
<feature type="transmembrane region" description="Helical" evidence="8">
    <location>
        <begin position="286"/>
        <end position="311"/>
    </location>
</feature>
<keyword evidence="5 8" id="KW-1133">Transmembrane helix</keyword>
<dbReference type="EMBL" id="CALTRL010004304">
    <property type="protein sequence ID" value="CAH7682827.1"/>
    <property type="molecule type" value="Genomic_DNA"/>
</dbReference>
<evidence type="ECO:0000256" key="7">
    <source>
        <dbReference type="SAM" id="MobiDB-lite"/>
    </source>
</evidence>
<dbReference type="PANTHER" id="PTHR10590">
    <property type="entry name" value="SODIUM/NUCLEOSIDE COTRANSPORTER"/>
    <property type="match status" value="1"/>
</dbReference>
<dbReference type="GO" id="GO:0005337">
    <property type="term" value="F:nucleoside transmembrane transporter activity"/>
    <property type="evidence" value="ECO:0007669"/>
    <property type="project" value="InterPro"/>
</dbReference>
<dbReference type="Pfam" id="PF01773">
    <property type="entry name" value="Nucleos_tra2_N"/>
    <property type="match status" value="1"/>
</dbReference>
<dbReference type="Proteomes" id="UP001153365">
    <property type="component" value="Unassembled WGS sequence"/>
</dbReference>
<evidence type="ECO:0000313" key="12">
    <source>
        <dbReference type="EMBL" id="CAH7682827.1"/>
    </source>
</evidence>
<comment type="caution">
    <text evidence="12">The sequence shown here is derived from an EMBL/GenBank/DDBJ whole genome shotgun (WGS) entry which is preliminary data.</text>
</comment>
<feature type="domain" description="Nucleoside transporter/FeoB GTPase Gate" evidence="11">
    <location>
        <begin position="257"/>
        <end position="355"/>
    </location>
</feature>
<accession>A0AAV0B784</accession>
<keyword evidence="6 8" id="KW-0472">Membrane</keyword>
<evidence type="ECO:0000256" key="8">
    <source>
        <dbReference type="SAM" id="Phobius"/>
    </source>
</evidence>
<dbReference type="GO" id="GO:0015293">
    <property type="term" value="F:symporter activity"/>
    <property type="evidence" value="ECO:0007669"/>
    <property type="project" value="TreeGrafter"/>
</dbReference>
<feature type="transmembrane region" description="Helical" evidence="8">
    <location>
        <begin position="138"/>
        <end position="158"/>
    </location>
</feature>
<dbReference type="InterPro" id="IPR011657">
    <property type="entry name" value="CNT_C_dom"/>
</dbReference>
<evidence type="ECO:0000256" key="4">
    <source>
        <dbReference type="ARBA" id="ARBA00022692"/>
    </source>
</evidence>
<name>A0AAV0B784_PHAPC</name>
<feature type="transmembrane region" description="Helical" evidence="8">
    <location>
        <begin position="194"/>
        <end position="214"/>
    </location>
</feature>
<evidence type="ECO:0000256" key="2">
    <source>
        <dbReference type="ARBA" id="ARBA00009033"/>
    </source>
</evidence>
<feature type="transmembrane region" description="Helical" evidence="8">
    <location>
        <begin position="550"/>
        <end position="570"/>
    </location>
</feature>
<evidence type="ECO:0000259" key="11">
    <source>
        <dbReference type="Pfam" id="PF07670"/>
    </source>
</evidence>
<dbReference type="InterPro" id="IPR011642">
    <property type="entry name" value="Gate_dom"/>
</dbReference>
<feature type="transmembrane region" description="Helical" evidence="8">
    <location>
        <begin position="254"/>
        <end position="274"/>
    </location>
</feature>
<dbReference type="InterPro" id="IPR008276">
    <property type="entry name" value="C_nuclsd_transpt"/>
</dbReference>
<feature type="domain" description="Concentrative nucleoside transporter C-terminal" evidence="10">
    <location>
        <begin position="359"/>
        <end position="569"/>
    </location>
</feature>
<dbReference type="InterPro" id="IPR002668">
    <property type="entry name" value="CNT_N_dom"/>
</dbReference>
<dbReference type="GO" id="GO:0005886">
    <property type="term" value="C:plasma membrane"/>
    <property type="evidence" value="ECO:0007669"/>
    <property type="project" value="UniProtKB-SubCell"/>
</dbReference>
<feature type="transmembrane region" description="Helical" evidence="8">
    <location>
        <begin position="65"/>
        <end position="85"/>
    </location>
</feature>
<evidence type="ECO:0000256" key="5">
    <source>
        <dbReference type="ARBA" id="ARBA00022989"/>
    </source>
</evidence>
<dbReference type="Pfam" id="PF07662">
    <property type="entry name" value="Nucleos_tra2_C"/>
    <property type="match status" value="1"/>
</dbReference>
<feature type="region of interest" description="Disordered" evidence="7">
    <location>
        <begin position="1"/>
        <end position="53"/>
    </location>
</feature>
<feature type="transmembrane region" description="Helical" evidence="8">
    <location>
        <begin position="97"/>
        <end position="117"/>
    </location>
</feature>
<sequence>MAINSDLEKGLDRDNETDQSPTLDENFGKEPPEPSQFSQSLPNEPDNKQSKSKALAQTWNKHGRLITHLFLVILLLGWWISGLILPQTRHKWVITTFWTWFLLIIIFNCWLPSKLLTQPISKIWKKLIMKPLGRLGRWLKILLCSCCLVGLMAGIAFGTPLSAGTSYVDRAISLCGICVFQFGFWITSRNRSLIKWRIVIVGLILQQILALIILKTKSGYDVFNWVANLTTDFLSQGTRAGGFFFSEEVVQKNWFFVNTLSAIIFFVACVELLYYTGLMQVILLKIAWIFFKIMGVSGAEAVVAASSPFVGMAESVLLVKPFVNYMTLAELHQSMASGFATIAGSALSAYVQIGMPAVYLISASAMSIPASLAMSKLRWPEEEQPVTKKNLEIPPQELNHKDTNAMQAFSNGAWLGLKVAGMIMTNVLTVLGLLYTIDGLMTWIGQFWGLDPLGQNPLTMELILQYLLWPVAFLMGVSRGDVLKVSKLLGIKAISNEFVAYKELSRMKPMMSERSFIISTYSLCGFANMGSLGIQIGVMASIAPKRRQDITRVAISSLICGFFSTIQTAGNSTFLLFQSPCNKTTLQNGSQS</sequence>
<feature type="transmembrane region" description="Helical" evidence="8">
    <location>
        <begin position="331"/>
        <end position="350"/>
    </location>
</feature>
<dbReference type="Pfam" id="PF07670">
    <property type="entry name" value="Gate"/>
    <property type="match status" value="1"/>
</dbReference>
<organism evidence="12 13">
    <name type="scientific">Phakopsora pachyrhizi</name>
    <name type="common">Asian soybean rust disease fungus</name>
    <dbReference type="NCBI Taxonomy" id="170000"/>
    <lineage>
        <taxon>Eukaryota</taxon>
        <taxon>Fungi</taxon>
        <taxon>Dikarya</taxon>
        <taxon>Basidiomycota</taxon>
        <taxon>Pucciniomycotina</taxon>
        <taxon>Pucciniomycetes</taxon>
        <taxon>Pucciniales</taxon>
        <taxon>Phakopsoraceae</taxon>
        <taxon>Phakopsora</taxon>
    </lineage>
</organism>
<evidence type="ECO:0000256" key="3">
    <source>
        <dbReference type="ARBA" id="ARBA00022475"/>
    </source>
</evidence>
<evidence type="ECO:0000259" key="10">
    <source>
        <dbReference type="Pfam" id="PF07662"/>
    </source>
</evidence>
<protein>
    <submittedName>
        <fullName evidence="12">Na+ dependent nucleoside transporter C-terminus-domain-containing protein</fullName>
    </submittedName>
</protein>
<feature type="transmembrane region" description="Helical" evidence="8">
    <location>
        <begin position="413"/>
        <end position="437"/>
    </location>
</feature>
<feature type="transmembrane region" description="Helical" evidence="8">
    <location>
        <begin position="170"/>
        <end position="187"/>
    </location>
</feature>
<reference evidence="12" key="1">
    <citation type="submission" date="2022-06" db="EMBL/GenBank/DDBJ databases">
        <authorList>
            <consortium name="SYNGENTA / RWTH Aachen University"/>
        </authorList>
    </citation>
    <scope>NUCLEOTIDE SEQUENCE</scope>
</reference>
<proteinExistence type="inferred from homology"/>
<evidence type="ECO:0000256" key="1">
    <source>
        <dbReference type="ARBA" id="ARBA00004651"/>
    </source>
</evidence>
<evidence type="ECO:0000259" key="9">
    <source>
        <dbReference type="Pfam" id="PF01773"/>
    </source>
</evidence>
<comment type="similarity">
    <text evidence="2">Belongs to the concentrative nucleoside transporter (CNT) (TC 2.A.41) family.</text>
</comment>
<keyword evidence="3" id="KW-1003">Cell membrane</keyword>
<gene>
    <name evidence="12" type="ORF">PPACK8108_LOCUS15957</name>
</gene>
<dbReference type="PANTHER" id="PTHR10590:SF4">
    <property type="entry name" value="SOLUTE CARRIER FAMILY 28 MEMBER 3"/>
    <property type="match status" value="1"/>
</dbReference>
<evidence type="ECO:0000313" key="13">
    <source>
        <dbReference type="Proteomes" id="UP001153365"/>
    </source>
</evidence>
<evidence type="ECO:0000256" key="6">
    <source>
        <dbReference type="ARBA" id="ARBA00023136"/>
    </source>
</evidence>
<keyword evidence="13" id="KW-1185">Reference proteome</keyword>
<feature type="domain" description="Concentrative nucleoside transporter N-terminal" evidence="9">
    <location>
        <begin position="175"/>
        <end position="247"/>
    </location>
</feature>